<feature type="compositionally biased region" description="Pro residues" evidence="1">
    <location>
        <begin position="302"/>
        <end position="311"/>
    </location>
</feature>
<feature type="region of interest" description="Disordered" evidence="1">
    <location>
        <begin position="178"/>
        <end position="209"/>
    </location>
</feature>
<dbReference type="AlphaFoldDB" id="A0A814HJT9"/>
<dbReference type="Proteomes" id="UP000681722">
    <property type="component" value="Unassembled WGS sequence"/>
</dbReference>
<sequence length="576" mass="63363">MSAALLQDPTIQKILGEVNKAATGGILGQAGAYSGQSFDTIGSESFYQSNGHSSNVYGSTFDSGIDLSTASIPMTNGNFNSYTDFGDSDQFQRQHNAPFEYQSYDKYQINNPNIRRTQGTSSVSSSLNNDVSIEQIHFNSIPLSIPNLGLNMRVGNSRKEEIIPDEQLVDDTALLNNNTQITNGDDTNIDNNTNTSSTEIKRPLSVDNSDRGLLQSQSNSNFNGFPIEGLDQQTLASAGKIYYDPNPQIIKRQGTGSVTYKQNILIRFLQPPPIPAPGPLIIKEVRNPQPPPLPPLVIKQRPTPPKTPPPLILRERPPPLPQSIQSKVITRQLPAEPPPPRAVIIERLPPLPPKPRDIIIERWLPYQLSQKRKVLVERAPAIKEYPKPKNVIITYEPVQARIVRQFQKLGITREDPNAYISRYGAQLRDAITLETEARKAGVIEDISPPSVVGNAQLKSTYGFDADPLLTTNNGDWQFGQLGEDNAFNYGTAALTNGDEQIVGKSRSSSSVKNFLLSTPDKDLVQEQEQQVIENGQDQNVQPFYISDKNDDAGGSGGDNIQQTLQKLGIDISGQTN</sequence>
<feature type="compositionally biased region" description="Basic and acidic residues" evidence="1">
    <location>
        <begin position="199"/>
        <end position="209"/>
    </location>
</feature>
<evidence type="ECO:0000256" key="1">
    <source>
        <dbReference type="SAM" id="MobiDB-lite"/>
    </source>
</evidence>
<organism evidence="2 4">
    <name type="scientific">Didymodactylos carnosus</name>
    <dbReference type="NCBI Taxonomy" id="1234261"/>
    <lineage>
        <taxon>Eukaryota</taxon>
        <taxon>Metazoa</taxon>
        <taxon>Spiralia</taxon>
        <taxon>Gnathifera</taxon>
        <taxon>Rotifera</taxon>
        <taxon>Eurotatoria</taxon>
        <taxon>Bdelloidea</taxon>
        <taxon>Philodinida</taxon>
        <taxon>Philodinidae</taxon>
        <taxon>Didymodactylos</taxon>
    </lineage>
</organism>
<evidence type="ECO:0000313" key="2">
    <source>
        <dbReference type="EMBL" id="CAF1012034.1"/>
    </source>
</evidence>
<dbReference type="EMBL" id="CAJNOQ010003432">
    <property type="protein sequence ID" value="CAF1012034.1"/>
    <property type="molecule type" value="Genomic_DNA"/>
</dbReference>
<gene>
    <name evidence="2" type="ORF">GPM918_LOCUS14318</name>
    <name evidence="3" type="ORF">SRO942_LOCUS14318</name>
</gene>
<accession>A0A814HJT9</accession>
<dbReference type="EMBL" id="CAJOBC010003432">
    <property type="protein sequence ID" value="CAF3783404.1"/>
    <property type="molecule type" value="Genomic_DNA"/>
</dbReference>
<name>A0A814HJT9_9BILA</name>
<protein>
    <submittedName>
        <fullName evidence="2">Uncharacterized protein</fullName>
    </submittedName>
</protein>
<reference evidence="2" key="1">
    <citation type="submission" date="2021-02" db="EMBL/GenBank/DDBJ databases">
        <authorList>
            <person name="Nowell W R."/>
        </authorList>
    </citation>
    <scope>NUCLEOTIDE SEQUENCE</scope>
</reference>
<keyword evidence="4" id="KW-1185">Reference proteome</keyword>
<feature type="region of interest" description="Disordered" evidence="1">
    <location>
        <begin position="285"/>
        <end position="317"/>
    </location>
</feature>
<feature type="compositionally biased region" description="Low complexity" evidence="1">
    <location>
        <begin position="178"/>
        <end position="198"/>
    </location>
</feature>
<proteinExistence type="predicted"/>
<evidence type="ECO:0000313" key="3">
    <source>
        <dbReference type="EMBL" id="CAF3783404.1"/>
    </source>
</evidence>
<evidence type="ECO:0000313" key="4">
    <source>
        <dbReference type="Proteomes" id="UP000663829"/>
    </source>
</evidence>
<comment type="caution">
    <text evidence="2">The sequence shown here is derived from an EMBL/GenBank/DDBJ whole genome shotgun (WGS) entry which is preliminary data.</text>
</comment>
<dbReference type="OrthoDB" id="10038007at2759"/>
<dbReference type="Proteomes" id="UP000663829">
    <property type="component" value="Unassembled WGS sequence"/>
</dbReference>